<accession>A0ABZ2J2D6</accession>
<proteinExistence type="predicted"/>
<protein>
    <submittedName>
        <fullName evidence="2">Carotenoid biosynthesis protein</fullName>
    </submittedName>
</protein>
<evidence type="ECO:0000313" key="2">
    <source>
        <dbReference type="EMBL" id="WWX25074.1"/>
    </source>
</evidence>
<feature type="transmembrane region" description="Helical" evidence="1">
    <location>
        <begin position="7"/>
        <end position="27"/>
    </location>
</feature>
<dbReference type="InterPro" id="IPR007354">
    <property type="entry name" value="CruF-like"/>
</dbReference>
<feature type="transmembrane region" description="Helical" evidence="1">
    <location>
        <begin position="254"/>
        <end position="275"/>
    </location>
</feature>
<evidence type="ECO:0000256" key="1">
    <source>
        <dbReference type="SAM" id="Phobius"/>
    </source>
</evidence>
<feature type="transmembrane region" description="Helical" evidence="1">
    <location>
        <begin position="228"/>
        <end position="248"/>
    </location>
</feature>
<feature type="transmembrane region" description="Helical" evidence="1">
    <location>
        <begin position="148"/>
        <end position="169"/>
    </location>
</feature>
<keyword evidence="1" id="KW-1133">Transmembrane helix</keyword>
<dbReference type="RefSeq" id="WP_338737209.1">
    <property type="nucleotide sequence ID" value="NZ_CP146612.1"/>
</dbReference>
<feature type="transmembrane region" description="Helical" evidence="1">
    <location>
        <begin position="47"/>
        <end position="64"/>
    </location>
</feature>
<evidence type="ECO:0000313" key="3">
    <source>
        <dbReference type="Proteomes" id="UP001375370"/>
    </source>
</evidence>
<keyword evidence="1" id="KW-0472">Membrane</keyword>
<feature type="transmembrane region" description="Helical" evidence="1">
    <location>
        <begin position="71"/>
        <end position="92"/>
    </location>
</feature>
<feature type="transmembrane region" description="Helical" evidence="1">
    <location>
        <begin position="112"/>
        <end position="136"/>
    </location>
</feature>
<reference evidence="2 3" key="1">
    <citation type="submission" date="2024-03" db="EMBL/GenBank/DDBJ databases">
        <title>A Dehalogenimonas Isolated from Estuarine Sediments Dihaloeliminates Chlorinated Alkanes.</title>
        <authorList>
            <person name="Yang Y."/>
            <person name="Wang H."/>
        </authorList>
    </citation>
    <scope>NUCLEOTIDE SEQUENCE [LARGE SCALE GENOMIC DNA]</scope>
    <source>
        <strain evidence="2 3">W</strain>
    </source>
</reference>
<dbReference type="PANTHER" id="PTHR39419">
    <property type="entry name" value="SLL0814 PROTEIN"/>
    <property type="match status" value="1"/>
</dbReference>
<name>A0ABZ2J2D6_9CHLR</name>
<feature type="transmembrane region" description="Helical" evidence="1">
    <location>
        <begin position="195"/>
        <end position="216"/>
    </location>
</feature>
<keyword evidence="1" id="KW-0812">Transmembrane</keyword>
<dbReference type="PANTHER" id="PTHR39419:SF1">
    <property type="entry name" value="SLL0814 PROTEIN"/>
    <property type="match status" value="1"/>
</dbReference>
<dbReference type="Proteomes" id="UP001375370">
    <property type="component" value="Chromosome"/>
</dbReference>
<gene>
    <name evidence="2" type="ORF">V8247_07385</name>
</gene>
<dbReference type="EMBL" id="CP146612">
    <property type="protein sequence ID" value="WWX25074.1"/>
    <property type="molecule type" value="Genomic_DNA"/>
</dbReference>
<organism evidence="2 3">
    <name type="scientific">Candidatus Dehalogenimonas loeffleri</name>
    <dbReference type="NCBI Taxonomy" id="3127115"/>
    <lineage>
        <taxon>Bacteria</taxon>
        <taxon>Bacillati</taxon>
        <taxon>Chloroflexota</taxon>
        <taxon>Dehalococcoidia</taxon>
        <taxon>Dehalococcoidales</taxon>
        <taxon>Dehalococcoidaceae</taxon>
        <taxon>Dehalogenimonas</taxon>
    </lineage>
</organism>
<keyword evidence="3" id="KW-1185">Reference proteome</keyword>
<dbReference type="Pfam" id="PF04240">
    <property type="entry name" value="Caroten_synth"/>
    <property type="match status" value="1"/>
</dbReference>
<sequence>MNYRGYILWGLSIGLLVTGVIHISRIINSETHPSLVDFSQGSPTGSLLFGLAVLLLFLHSLWTIGFHRGLALIVVGFVLGLLLEILGVNYGAIFGHYAYHPAINPRVMDVPLLVPVIWAGFIYGSFSIMSSFYIWLNRKAPGDMYPGIRSKLIFAGLGALLVLAIDVVMEPLQVKARNWTWLGSGQYFDIPAQNFLGWFLLVFFVLMIFLFLQEHLPRIKRRNHEMHLLLIPVLAYGLLGLTLALWALLSNIPVLAVIAVLTMLPIVIVNLKLFARWRALSPAATGTAATAAAAAETAEAGTM</sequence>